<dbReference type="EMBL" id="CP117523">
    <property type="protein sequence ID" value="WWD81922.1"/>
    <property type="molecule type" value="Genomic_DNA"/>
</dbReference>
<dbReference type="RefSeq" id="WP_018591894.1">
    <property type="nucleotide sequence ID" value="NZ_CP117523.1"/>
</dbReference>
<evidence type="ECO:0000256" key="1">
    <source>
        <dbReference type="SAM" id="Phobius"/>
    </source>
</evidence>
<proteinExistence type="predicted"/>
<keyword evidence="1" id="KW-0812">Transmembrane</keyword>
<protein>
    <recommendedName>
        <fullName evidence="4">5-bromo-4-chloroindolyl phosphate hydrolysis protein</fullName>
    </recommendedName>
</protein>
<dbReference type="Proteomes" id="UP001348492">
    <property type="component" value="Chromosome"/>
</dbReference>
<evidence type="ECO:0008006" key="4">
    <source>
        <dbReference type="Google" id="ProtNLM"/>
    </source>
</evidence>
<name>A0ABZ2EQC6_9FIRM</name>
<keyword evidence="1" id="KW-1133">Transmembrane helix</keyword>
<sequence length="230" mass="27309">MRWILVFILLYLIPLTVLFKNYKNYKRACIYGSIYIILSTTMVITNIYLSGLRVLEDTLDFEDDLVLETYLDQHNIQTMYNEQNIKKSDLQKIDEFKKDIYSIERIALIPMRECLPYTNNLQKGLENLTQIKDDVVYAKEMCEDVVEMYDNMKVPTLSKDEYTQVLDRAKVNVMKTYELRTLAMEKSVNLIDTKNPIYINKITEYLKLSDKEITSFKNKIDELKEKIKEE</sequence>
<keyword evidence="1" id="KW-0472">Membrane</keyword>
<gene>
    <name evidence="2" type="ORF">TEGL_02890</name>
</gene>
<accession>A0ABZ2EQC6</accession>
<reference evidence="2 3" key="1">
    <citation type="journal article" date="2023" name="PLoS ONE">
        <title>Genome-based metabolic and phylogenomic analysis of three Terrisporobacter species.</title>
        <authorList>
            <person name="Boer T."/>
            <person name="Bengelsdorf F.R."/>
            <person name="Bomeke M."/>
            <person name="Daniel R."/>
            <person name="Poehlein A."/>
        </authorList>
    </citation>
    <scope>NUCLEOTIDE SEQUENCE [LARGE SCALE GENOMIC DNA]</scope>
    <source>
        <strain evidence="2 3">DSM 1288</strain>
    </source>
</reference>
<evidence type="ECO:0000313" key="2">
    <source>
        <dbReference type="EMBL" id="WWD81922.1"/>
    </source>
</evidence>
<organism evidence="2 3">
    <name type="scientific">Terrisporobacter glycolicus ATCC 14880 = DSM 1288</name>
    <dbReference type="NCBI Taxonomy" id="1121315"/>
    <lineage>
        <taxon>Bacteria</taxon>
        <taxon>Bacillati</taxon>
        <taxon>Bacillota</taxon>
        <taxon>Clostridia</taxon>
        <taxon>Peptostreptococcales</taxon>
        <taxon>Peptostreptococcaceae</taxon>
        <taxon>Terrisporobacter</taxon>
    </lineage>
</organism>
<feature type="transmembrane region" description="Helical" evidence="1">
    <location>
        <begin position="29"/>
        <end position="49"/>
    </location>
</feature>
<keyword evidence="3" id="KW-1185">Reference proteome</keyword>
<evidence type="ECO:0000313" key="3">
    <source>
        <dbReference type="Proteomes" id="UP001348492"/>
    </source>
</evidence>